<proteinExistence type="predicted"/>
<keyword evidence="3" id="KW-1185">Reference proteome</keyword>
<dbReference type="RefSeq" id="WP_204038221.1">
    <property type="nucleotide sequence ID" value="NZ_BOPC01000117.1"/>
</dbReference>
<name>A0ABQ4JLY5_9ACTN</name>
<sequence length="201" mass="22231">MGTLEIVTLVVAAASAVAAILAAAFAGSQAVAATRQARYAQEQLLLAERVQKDQAQPYVFVDLAPDEHAPQKLMLVVQNTGMTVAHNVRVTFDPPLQSVTKPEFAENIPVLKGPVSTLPPGRRLRWFWEIGFQLFRDQETPRCYTVTVNADGPFGPVDELTYKIDLNNLRYSDASAPVSRKLVDEVEKSRKALEKISQEIR</sequence>
<gene>
    <name evidence="2" type="ORF">Vqi01_56790</name>
</gene>
<feature type="signal peptide" evidence="1">
    <location>
        <begin position="1"/>
        <end position="32"/>
    </location>
</feature>
<evidence type="ECO:0000313" key="2">
    <source>
        <dbReference type="EMBL" id="GIJ30517.1"/>
    </source>
</evidence>
<accession>A0ABQ4JLY5</accession>
<dbReference type="EMBL" id="BOPC01000117">
    <property type="protein sequence ID" value="GIJ30517.1"/>
    <property type="molecule type" value="Genomic_DNA"/>
</dbReference>
<dbReference type="Proteomes" id="UP000653076">
    <property type="component" value="Unassembled WGS sequence"/>
</dbReference>
<feature type="chain" id="PRO_5046063623" evidence="1">
    <location>
        <begin position="33"/>
        <end position="201"/>
    </location>
</feature>
<keyword evidence="1" id="KW-0732">Signal</keyword>
<organism evidence="2 3">
    <name type="scientific">Micromonospora qiuiae</name>
    <dbReference type="NCBI Taxonomy" id="502268"/>
    <lineage>
        <taxon>Bacteria</taxon>
        <taxon>Bacillati</taxon>
        <taxon>Actinomycetota</taxon>
        <taxon>Actinomycetes</taxon>
        <taxon>Micromonosporales</taxon>
        <taxon>Micromonosporaceae</taxon>
        <taxon>Micromonospora</taxon>
    </lineage>
</organism>
<evidence type="ECO:0000256" key="1">
    <source>
        <dbReference type="SAM" id="SignalP"/>
    </source>
</evidence>
<reference evidence="2 3" key="1">
    <citation type="submission" date="2021-01" db="EMBL/GenBank/DDBJ databases">
        <title>Whole genome shotgun sequence of Verrucosispora qiuiae NBRC 106684.</title>
        <authorList>
            <person name="Komaki H."/>
            <person name="Tamura T."/>
        </authorList>
    </citation>
    <scope>NUCLEOTIDE SEQUENCE [LARGE SCALE GENOMIC DNA]</scope>
    <source>
        <strain evidence="2 3">NBRC 106684</strain>
    </source>
</reference>
<comment type="caution">
    <text evidence="2">The sequence shown here is derived from an EMBL/GenBank/DDBJ whole genome shotgun (WGS) entry which is preliminary data.</text>
</comment>
<evidence type="ECO:0000313" key="3">
    <source>
        <dbReference type="Proteomes" id="UP000653076"/>
    </source>
</evidence>
<protein>
    <submittedName>
        <fullName evidence="2">Uncharacterized protein</fullName>
    </submittedName>
</protein>